<dbReference type="GO" id="GO:0010181">
    <property type="term" value="F:FMN binding"/>
    <property type="evidence" value="ECO:0007669"/>
    <property type="project" value="TreeGrafter"/>
</dbReference>
<dbReference type="EMBL" id="JGYV01000021">
    <property type="protein sequence ID" value="KFI60290.1"/>
    <property type="molecule type" value="Genomic_DNA"/>
</dbReference>
<dbReference type="InterPro" id="IPR005025">
    <property type="entry name" value="FMN_Rdtase-like_dom"/>
</dbReference>
<dbReference type="PANTHER" id="PTHR30543">
    <property type="entry name" value="CHROMATE REDUCTASE"/>
    <property type="match status" value="1"/>
</dbReference>
<dbReference type="InterPro" id="IPR050712">
    <property type="entry name" value="NAD(P)H-dep_reductase"/>
</dbReference>
<name>A0A087ANE0_9BIFI</name>
<sequence>MTDTMTTQERISQNDGSLPTVLMIVGSLRKQSFNRQLAEVAATTLEGKANVRMLDWKDVPIFNQDDEFPAPKPVAAARAEVAAADGLWIFTPEYNHGVPGPLQNLLDWLSRPLEDGAPAVILGKNVTVSGAGGMNCVRDAFATLIPTLNFLKMVIAPSSFTGVPLARENFMDNKLTMGKAERDAIAHQGEMLLSNIALDIQVQ</sequence>
<feature type="domain" description="NADPH-dependent FMN reductase-like" evidence="1">
    <location>
        <begin position="20"/>
        <end position="159"/>
    </location>
</feature>
<evidence type="ECO:0000313" key="3">
    <source>
        <dbReference type="Proteomes" id="UP000029067"/>
    </source>
</evidence>
<dbReference type="RefSeq" id="WP_238552383.1">
    <property type="nucleotide sequence ID" value="NZ_JGYV01000021.1"/>
</dbReference>
<dbReference type="AlphaFoldDB" id="A0A087ANE0"/>
<dbReference type="PANTHER" id="PTHR30543:SF21">
    <property type="entry name" value="NAD(P)H-DEPENDENT FMN REDUCTASE LOT6"/>
    <property type="match status" value="1"/>
</dbReference>
<dbReference type="InterPro" id="IPR029039">
    <property type="entry name" value="Flavoprotein-like_sf"/>
</dbReference>
<dbReference type="Proteomes" id="UP000029067">
    <property type="component" value="Unassembled WGS sequence"/>
</dbReference>
<dbReference type="STRING" id="1688.BCUN_1454"/>
<reference evidence="2 3" key="1">
    <citation type="submission" date="2014-03" db="EMBL/GenBank/DDBJ databases">
        <title>Genomics of Bifidobacteria.</title>
        <authorList>
            <person name="Ventura M."/>
            <person name="Milani C."/>
            <person name="Lugli G.A."/>
        </authorList>
    </citation>
    <scope>NUCLEOTIDE SEQUENCE [LARGE SCALE GENOMIC DNA]</scope>
    <source>
        <strain evidence="2 3">LMG 10738</strain>
    </source>
</reference>
<dbReference type="Pfam" id="PF03358">
    <property type="entry name" value="FMN_red"/>
    <property type="match status" value="1"/>
</dbReference>
<dbReference type="GO" id="GO:0005829">
    <property type="term" value="C:cytosol"/>
    <property type="evidence" value="ECO:0007669"/>
    <property type="project" value="TreeGrafter"/>
</dbReference>
<dbReference type="eggNOG" id="COG0431">
    <property type="taxonomic scope" value="Bacteria"/>
</dbReference>
<comment type="caution">
    <text evidence="2">The sequence shown here is derived from an EMBL/GenBank/DDBJ whole genome shotgun (WGS) entry which is preliminary data.</text>
</comment>
<accession>A0A087ANE0</accession>
<keyword evidence="3" id="KW-1185">Reference proteome</keyword>
<evidence type="ECO:0000313" key="2">
    <source>
        <dbReference type="EMBL" id="KFI60290.1"/>
    </source>
</evidence>
<gene>
    <name evidence="2" type="ORF">BCUN_1454</name>
</gene>
<protein>
    <submittedName>
        <fullName evidence="2">Oxidoreductase</fullName>
    </submittedName>
</protein>
<organism evidence="2 3">
    <name type="scientific">Bifidobacterium cuniculi</name>
    <dbReference type="NCBI Taxonomy" id="1688"/>
    <lineage>
        <taxon>Bacteria</taxon>
        <taxon>Bacillati</taxon>
        <taxon>Actinomycetota</taxon>
        <taxon>Actinomycetes</taxon>
        <taxon>Bifidobacteriales</taxon>
        <taxon>Bifidobacteriaceae</taxon>
        <taxon>Bifidobacterium</taxon>
    </lineage>
</organism>
<dbReference type="Gene3D" id="3.40.50.360">
    <property type="match status" value="1"/>
</dbReference>
<dbReference type="SUPFAM" id="SSF52218">
    <property type="entry name" value="Flavoproteins"/>
    <property type="match status" value="1"/>
</dbReference>
<dbReference type="GO" id="GO:0016491">
    <property type="term" value="F:oxidoreductase activity"/>
    <property type="evidence" value="ECO:0007669"/>
    <property type="project" value="InterPro"/>
</dbReference>
<evidence type="ECO:0000259" key="1">
    <source>
        <dbReference type="Pfam" id="PF03358"/>
    </source>
</evidence>
<proteinExistence type="predicted"/>